<evidence type="ECO:0000313" key="3">
    <source>
        <dbReference type="Proteomes" id="UP001066276"/>
    </source>
</evidence>
<dbReference type="Proteomes" id="UP001066276">
    <property type="component" value="Chromosome 5"/>
</dbReference>
<evidence type="ECO:0000256" key="1">
    <source>
        <dbReference type="SAM" id="MobiDB-lite"/>
    </source>
</evidence>
<proteinExistence type="predicted"/>
<gene>
    <name evidence="2" type="ORF">NDU88_005470</name>
</gene>
<protein>
    <submittedName>
        <fullName evidence="2">Uncharacterized protein</fullName>
    </submittedName>
</protein>
<feature type="compositionally biased region" description="Basic and acidic residues" evidence="1">
    <location>
        <begin position="46"/>
        <end position="71"/>
    </location>
</feature>
<organism evidence="2 3">
    <name type="scientific">Pleurodeles waltl</name>
    <name type="common">Iberian ribbed newt</name>
    <dbReference type="NCBI Taxonomy" id="8319"/>
    <lineage>
        <taxon>Eukaryota</taxon>
        <taxon>Metazoa</taxon>
        <taxon>Chordata</taxon>
        <taxon>Craniata</taxon>
        <taxon>Vertebrata</taxon>
        <taxon>Euteleostomi</taxon>
        <taxon>Amphibia</taxon>
        <taxon>Batrachia</taxon>
        <taxon>Caudata</taxon>
        <taxon>Salamandroidea</taxon>
        <taxon>Salamandridae</taxon>
        <taxon>Pleurodelinae</taxon>
        <taxon>Pleurodeles</taxon>
    </lineage>
</organism>
<reference evidence="2" key="1">
    <citation type="journal article" date="2022" name="bioRxiv">
        <title>Sequencing and chromosome-scale assembly of the giantPleurodeles waltlgenome.</title>
        <authorList>
            <person name="Brown T."/>
            <person name="Elewa A."/>
            <person name="Iarovenko S."/>
            <person name="Subramanian E."/>
            <person name="Araus A.J."/>
            <person name="Petzold A."/>
            <person name="Susuki M."/>
            <person name="Suzuki K.-i.T."/>
            <person name="Hayashi T."/>
            <person name="Toyoda A."/>
            <person name="Oliveira C."/>
            <person name="Osipova E."/>
            <person name="Leigh N.D."/>
            <person name="Simon A."/>
            <person name="Yun M.H."/>
        </authorList>
    </citation>
    <scope>NUCLEOTIDE SEQUENCE</scope>
    <source>
        <strain evidence="2">20211129_DDA</strain>
        <tissue evidence="2">Liver</tissue>
    </source>
</reference>
<sequence length="71" mass="7829">METPDPEVLRVGTNRVSLSGDCGQQQPLCAVTRIQKEEKDECADEGNNREDLGSAAERKRQGKGGKREQEV</sequence>
<accession>A0AAV7RME8</accession>
<keyword evidence="3" id="KW-1185">Reference proteome</keyword>
<dbReference type="AlphaFoldDB" id="A0AAV7RME8"/>
<dbReference type="EMBL" id="JANPWB010000009">
    <property type="protein sequence ID" value="KAJ1152695.1"/>
    <property type="molecule type" value="Genomic_DNA"/>
</dbReference>
<feature type="region of interest" description="Disordered" evidence="1">
    <location>
        <begin position="37"/>
        <end position="71"/>
    </location>
</feature>
<evidence type="ECO:0000313" key="2">
    <source>
        <dbReference type="EMBL" id="KAJ1152695.1"/>
    </source>
</evidence>
<name>A0AAV7RME8_PLEWA</name>
<comment type="caution">
    <text evidence="2">The sequence shown here is derived from an EMBL/GenBank/DDBJ whole genome shotgun (WGS) entry which is preliminary data.</text>
</comment>